<proteinExistence type="predicted"/>
<dbReference type="AlphaFoldDB" id="A0A2P8DXA8"/>
<dbReference type="Gene3D" id="6.10.250.660">
    <property type="match status" value="1"/>
</dbReference>
<dbReference type="Proteomes" id="UP000243528">
    <property type="component" value="Unassembled WGS sequence"/>
</dbReference>
<protein>
    <submittedName>
        <fullName evidence="1">DivIVA domain-containing protein</fullName>
    </submittedName>
</protein>
<dbReference type="OrthoDB" id="3404379at2"/>
<reference evidence="1 2" key="1">
    <citation type="submission" date="2018-03" db="EMBL/GenBank/DDBJ databases">
        <title>Genomic Encyclopedia of Archaeal and Bacterial Type Strains, Phase II (KMG-II): from individual species to whole genera.</title>
        <authorList>
            <person name="Goeker M."/>
        </authorList>
    </citation>
    <scope>NUCLEOTIDE SEQUENCE [LARGE SCALE GENOMIC DNA]</scope>
    <source>
        <strain evidence="1 2">DSM 45211</strain>
    </source>
</reference>
<evidence type="ECO:0000313" key="1">
    <source>
        <dbReference type="EMBL" id="PSL01854.1"/>
    </source>
</evidence>
<gene>
    <name evidence="1" type="ORF">CLV30_11293</name>
</gene>
<comment type="caution">
    <text evidence="1">The sequence shown here is derived from an EMBL/GenBank/DDBJ whole genome shotgun (WGS) entry which is preliminary data.</text>
</comment>
<accession>A0A2P8DXA8</accession>
<sequence>MFVVFVVVAAVVLFTVVVVAAGRGDVLDADDARVLPLRLPERALARSDVDQLRFPVTARGYRMDEVDRVLDRLGRELDERDARIADLEARAAQVTPLPRRRPGEARGGPS</sequence>
<keyword evidence="2" id="KW-1185">Reference proteome</keyword>
<dbReference type="InterPro" id="IPR019933">
    <property type="entry name" value="DivIVA_domain"/>
</dbReference>
<evidence type="ECO:0000313" key="2">
    <source>
        <dbReference type="Proteomes" id="UP000243528"/>
    </source>
</evidence>
<dbReference type="EMBL" id="PYGE01000012">
    <property type="protein sequence ID" value="PSL01854.1"/>
    <property type="molecule type" value="Genomic_DNA"/>
</dbReference>
<dbReference type="NCBIfam" id="TIGR03544">
    <property type="entry name" value="DivI1A_domain"/>
    <property type="match status" value="1"/>
</dbReference>
<name>A0A2P8DXA8_9ACTN</name>
<organism evidence="1 2">
    <name type="scientific">Haloactinopolyspora alba</name>
    <dbReference type="NCBI Taxonomy" id="648780"/>
    <lineage>
        <taxon>Bacteria</taxon>
        <taxon>Bacillati</taxon>
        <taxon>Actinomycetota</taxon>
        <taxon>Actinomycetes</taxon>
        <taxon>Jiangellales</taxon>
        <taxon>Jiangellaceae</taxon>
        <taxon>Haloactinopolyspora</taxon>
    </lineage>
</organism>